<reference evidence="2" key="1">
    <citation type="submission" date="2018-05" db="EMBL/GenBank/DDBJ databases">
        <title>Azospirillum thermophila sp. nov., a novel isolated from hot spring.</title>
        <authorList>
            <person name="Zhao Z."/>
        </authorList>
    </citation>
    <scope>NUCLEOTIDE SEQUENCE [LARGE SCALE GENOMIC DNA]</scope>
    <source>
        <strain evidence="2">CFH 70021</strain>
        <plasmid evidence="2">unnamed1</plasmid>
    </source>
</reference>
<gene>
    <name evidence="1" type="ORF">DEW08_23865</name>
</gene>
<keyword evidence="2" id="KW-1185">Reference proteome</keyword>
<dbReference type="EMBL" id="CP029356">
    <property type="protein sequence ID" value="AWK89057.1"/>
    <property type="molecule type" value="Genomic_DNA"/>
</dbReference>
<proteinExistence type="predicted"/>
<name>A0A2S2CXQ7_9PROT</name>
<geneLocation type="plasmid" evidence="1 2">
    <name>unnamed1</name>
</geneLocation>
<protein>
    <submittedName>
        <fullName evidence="1">Uncharacterized protein</fullName>
    </submittedName>
</protein>
<keyword evidence="1" id="KW-0614">Plasmid</keyword>
<evidence type="ECO:0000313" key="1">
    <source>
        <dbReference type="EMBL" id="AWK89057.1"/>
    </source>
</evidence>
<dbReference type="Proteomes" id="UP000245629">
    <property type="component" value="Plasmid unnamed1"/>
</dbReference>
<dbReference type="AlphaFoldDB" id="A0A2S2CXQ7"/>
<organism evidence="1 2">
    <name type="scientific">Azospirillum thermophilum</name>
    <dbReference type="NCBI Taxonomy" id="2202148"/>
    <lineage>
        <taxon>Bacteria</taxon>
        <taxon>Pseudomonadati</taxon>
        <taxon>Pseudomonadota</taxon>
        <taxon>Alphaproteobacteria</taxon>
        <taxon>Rhodospirillales</taxon>
        <taxon>Azospirillaceae</taxon>
        <taxon>Azospirillum</taxon>
    </lineage>
</organism>
<accession>A0A2S2CXQ7</accession>
<evidence type="ECO:0000313" key="2">
    <source>
        <dbReference type="Proteomes" id="UP000245629"/>
    </source>
</evidence>
<dbReference type="KEGG" id="azz:DEW08_23865"/>
<sequence length="67" mass="7429">MVSCRPAGSRMCGAQGRRSRAAGLFRLHGGRVSGIDPARVPSFRDDACRMATTVPFKRRRWPCPPTR</sequence>